<evidence type="ECO:0000313" key="2">
    <source>
        <dbReference type="Proteomes" id="UP000814128"/>
    </source>
</evidence>
<evidence type="ECO:0000313" key="1">
    <source>
        <dbReference type="EMBL" id="KAI0037076.1"/>
    </source>
</evidence>
<reference evidence="1" key="1">
    <citation type="submission" date="2021-02" db="EMBL/GenBank/DDBJ databases">
        <authorList>
            <consortium name="DOE Joint Genome Institute"/>
            <person name="Ahrendt S."/>
            <person name="Looney B.P."/>
            <person name="Miyauchi S."/>
            <person name="Morin E."/>
            <person name="Drula E."/>
            <person name="Courty P.E."/>
            <person name="Chicoki N."/>
            <person name="Fauchery L."/>
            <person name="Kohler A."/>
            <person name="Kuo A."/>
            <person name="Labutti K."/>
            <person name="Pangilinan J."/>
            <person name="Lipzen A."/>
            <person name="Riley R."/>
            <person name="Andreopoulos W."/>
            <person name="He G."/>
            <person name="Johnson J."/>
            <person name="Barry K.W."/>
            <person name="Grigoriev I.V."/>
            <person name="Nagy L."/>
            <person name="Hibbett D."/>
            <person name="Henrissat B."/>
            <person name="Matheny P.B."/>
            <person name="Labbe J."/>
            <person name="Martin F."/>
        </authorList>
    </citation>
    <scope>NUCLEOTIDE SEQUENCE</scope>
    <source>
        <strain evidence="1">EC-137</strain>
    </source>
</reference>
<keyword evidence="2" id="KW-1185">Reference proteome</keyword>
<reference evidence="1" key="2">
    <citation type="journal article" date="2022" name="New Phytol.">
        <title>Evolutionary transition to the ectomycorrhizal habit in the genomes of a hyperdiverse lineage of mushroom-forming fungi.</title>
        <authorList>
            <person name="Looney B."/>
            <person name="Miyauchi S."/>
            <person name="Morin E."/>
            <person name="Drula E."/>
            <person name="Courty P.E."/>
            <person name="Kohler A."/>
            <person name="Kuo A."/>
            <person name="LaButti K."/>
            <person name="Pangilinan J."/>
            <person name="Lipzen A."/>
            <person name="Riley R."/>
            <person name="Andreopoulos W."/>
            <person name="He G."/>
            <person name="Johnson J."/>
            <person name="Nolan M."/>
            <person name="Tritt A."/>
            <person name="Barry K.W."/>
            <person name="Grigoriev I.V."/>
            <person name="Nagy L.G."/>
            <person name="Hibbett D."/>
            <person name="Henrissat B."/>
            <person name="Matheny P.B."/>
            <person name="Labbe J."/>
            <person name="Martin F.M."/>
        </authorList>
    </citation>
    <scope>NUCLEOTIDE SEQUENCE</scope>
    <source>
        <strain evidence="1">EC-137</strain>
    </source>
</reference>
<dbReference type="Proteomes" id="UP000814128">
    <property type="component" value="Unassembled WGS sequence"/>
</dbReference>
<gene>
    <name evidence="1" type="ORF">K488DRAFT_75627</name>
</gene>
<sequence>MTSESVAFPLWRPEGTRAEDIGPLYEVIGPGVQDNTIQTWRDEVLETIEKEMTALDEGLRKLSLDIHDHPELKFEERHAHNVLTSFMREHGFEVTEHYVLETAWKAEFTNLDGKGGRTLGVNSEMDALPGIGHACGHNLIAMAGVAVALAAKKALQVHKIPGKIVLLGTPAEEGGSGKELLLRAGAYENMDACVMCHPAPGPIYGASLSSCLAVQRLVVEYHGATYVYRLQMAVDLPVLLTPLVPHSAHAAFSPWDGRNALDSAVVAYTSISVLRQQIKPSHRVHGIIEGKDWAPNIIPDYSRMIIYSRAPTRAEVSELVPRIRSCCEAAGLATACEANFSEPSPTTYELRQNKALGNNFADVFRKYYGPIDYEFGIKDASTDFGNVTYALPGLHPGFSIPVPPRGANHTIAFTKAAASLEAHQACLNVSKALALTGVRVLADDEFFAEVRQTFEEDKSLRLSQVPG</sequence>
<protein>
    <submittedName>
        <fullName evidence="1">Aminoacylase 1-like protein 2</fullName>
    </submittedName>
</protein>
<accession>A0ACB8QYW7</accession>
<name>A0ACB8QYW7_9AGAM</name>
<proteinExistence type="predicted"/>
<organism evidence="1 2">
    <name type="scientific">Vararia minispora EC-137</name>
    <dbReference type="NCBI Taxonomy" id="1314806"/>
    <lineage>
        <taxon>Eukaryota</taxon>
        <taxon>Fungi</taxon>
        <taxon>Dikarya</taxon>
        <taxon>Basidiomycota</taxon>
        <taxon>Agaricomycotina</taxon>
        <taxon>Agaricomycetes</taxon>
        <taxon>Russulales</taxon>
        <taxon>Lachnocladiaceae</taxon>
        <taxon>Vararia</taxon>
    </lineage>
</organism>
<comment type="caution">
    <text evidence="1">The sequence shown here is derived from an EMBL/GenBank/DDBJ whole genome shotgun (WGS) entry which is preliminary data.</text>
</comment>
<dbReference type="EMBL" id="MU273466">
    <property type="protein sequence ID" value="KAI0037076.1"/>
    <property type="molecule type" value="Genomic_DNA"/>
</dbReference>